<feature type="transmembrane region" description="Helical" evidence="8">
    <location>
        <begin position="702"/>
        <end position="724"/>
    </location>
</feature>
<dbReference type="InterPro" id="IPR006639">
    <property type="entry name" value="Preselin/SPP"/>
</dbReference>
<accession>A0ABD3NPV4</accession>
<dbReference type="Proteomes" id="UP001530315">
    <property type="component" value="Unassembled WGS sequence"/>
</dbReference>
<comment type="caution">
    <text evidence="9">The sequence shown here is derived from an EMBL/GenBank/DDBJ whole genome shotgun (WGS) entry which is preliminary data.</text>
</comment>
<reference evidence="9 10" key="1">
    <citation type="submission" date="2024-10" db="EMBL/GenBank/DDBJ databases">
        <title>Updated reference genomes for cyclostephanoid diatoms.</title>
        <authorList>
            <person name="Roberts W.R."/>
            <person name="Alverson A.J."/>
        </authorList>
    </citation>
    <scope>NUCLEOTIDE SEQUENCE [LARGE SCALE GENOMIC DNA]</scope>
    <source>
        <strain evidence="9 10">AJA276-08</strain>
    </source>
</reference>
<feature type="transmembrane region" description="Helical" evidence="8">
    <location>
        <begin position="420"/>
        <end position="437"/>
    </location>
</feature>
<feature type="compositionally biased region" description="Low complexity" evidence="7">
    <location>
        <begin position="320"/>
        <end position="329"/>
    </location>
</feature>
<feature type="transmembrane region" description="Helical" evidence="8">
    <location>
        <begin position="443"/>
        <end position="464"/>
    </location>
</feature>
<keyword evidence="4" id="KW-0378">Hydrolase</keyword>
<feature type="compositionally biased region" description="Low complexity" evidence="7">
    <location>
        <begin position="294"/>
        <end position="307"/>
    </location>
</feature>
<feature type="transmembrane region" description="Helical" evidence="8">
    <location>
        <begin position="495"/>
        <end position="519"/>
    </location>
</feature>
<evidence type="ECO:0000256" key="5">
    <source>
        <dbReference type="ARBA" id="ARBA00022989"/>
    </source>
</evidence>
<keyword evidence="6 8" id="KW-0472">Membrane</keyword>
<feature type="region of interest" description="Disordered" evidence="7">
    <location>
        <begin position="245"/>
        <end position="408"/>
    </location>
</feature>
<evidence type="ECO:0000256" key="3">
    <source>
        <dbReference type="ARBA" id="ARBA00022692"/>
    </source>
</evidence>
<dbReference type="InterPro" id="IPR007369">
    <property type="entry name" value="Peptidase_A22B_SPP"/>
</dbReference>
<dbReference type="AlphaFoldDB" id="A0ABD3NPV4"/>
<evidence type="ECO:0000256" key="7">
    <source>
        <dbReference type="SAM" id="MobiDB-lite"/>
    </source>
</evidence>
<dbReference type="SMART" id="SM00730">
    <property type="entry name" value="PSN"/>
    <property type="match status" value="1"/>
</dbReference>
<evidence type="ECO:0000256" key="6">
    <source>
        <dbReference type="ARBA" id="ARBA00023136"/>
    </source>
</evidence>
<feature type="transmembrane region" description="Helical" evidence="8">
    <location>
        <begin position="553"/>
        <end position="576"/>
    </location>
</feature>
<evidence type="ECO:0000313" key="10">
    <source>
        <dbReference type="Proteomes" id="UP001530315"/>
    </source>
</evidence>
<name>A0ABD3NPV4_9STRA</name>
<gene>
    <name evidence="9" type="ORF">ACHAW5_003961</name>
</gene>
<evidence type="ECO:0000256" key="2">
    <source>
        <dbReference type="ARBA" id="ARBA00006859"/>
    </source>
</evidence>
<feature type="region of interest" description="Disordered" evidence="7">
    <location>
        <begin position="141"/>
        <end position="161"/>
    </location>
</feature>
<dbReference type="EMBL" id="JALLAZ020001233">
    <property type="protein sequence ID" value="KAL3778195.1"/>
    <property type="molecule type" value="Genomic_DNA"/>
</dbReference>
<proteinExistence type="inferred from homology"/>
<evidence type="ECO:0000313" key="9">
    <source>
        <dbReference type="EMBL" id="KAL3778195.1"/>
    </source>
</evidence>
<sequence>LRGRSLPLARSRTAYRLRRRGRRARRIRGVLRPGRRGRCSFGGEGQERAEARASGIIIRNTLESRYDVKREGGDGGDVVDAVVVVEGDGSTPDWTNTIWPMDMYDYECGTNGHARDGYGIRSEACCAWDVLMVMGSDGGRRQNAGGGGRRHPLPFRYDGEGDGIVRPGDGRVYEQRRLSRGARGTSRSCHTPGGVRPRHYSTLLLWSLAIFALWSSARRSAREYGESWSKISDAVSDGVLVLRVRDDPADHHTPPSSRGRRARADTDDTVDSEDEGGGIAELRFAEQSSGQVETTTGTTTTTTTGTTRVVVAGVDGHGEGAAAASGTAESPRDGDFAISDATSDEDNFVGSPTKRGERAYADDSPPPPIDDGGSSFAPVGSFRPEEGEEAPSPPPPAARQQERPAVPAADRSLEFKGSHTVLLIVAASSLLFLLFFFDLHKFVLVLYGLLGSWAVTLVVVLPTYEKISSKFLGDVAFDKLHSPVPRWLRLGGWKWIDVASLVTAYLLGVAWLIVGFTLVQPMNSAYYWIFQDVMGVCACVLLLGLVHIRTIMIATIVLTLLFVYDVFFVLISPYIFGTSVMVDVATGNPSDVDPSFCEKYPTNPGCRGSLAPLPMMLAIPWFNDYRGGFSMVGLGDIVLPGLLVSFAARFDAARELVTKCSQISNVRIGEGVSGETNDSGDGASSRCRYHFGRICKALFSGYFGPLVVAYAVGLLVTYISVWMTKKGQPALLYIVPACLGTIFFLGWRRRELSELWLGPKVMKKADRMVGIAGKIPAARAAAAREASNNLAETSSVI</sequence>
<keyword evidence="10" id="KW-1185">Reference proteome</keyword>
<feature type="compositionally biased region" description="Acidic residues" evidence="7">
    <location>
        <begin position="267"/>
        <end position="276"/>
    </location>
</feature>
<evidence type="ECO:0000256" key="4">
    <source>
        <dbReference type="ARBA" id="ARBA00022801"/>
    </source>
</evidence>
<keyword evidence="3 8" id="KW-0812">Transmembrane</keyword>
<organism evidence="9 10">
    <name type="scientific">Stephanodiscus triporus</name>
    <dbReference type="NCBI Taxonomy" id="2934178"/>
    <lineage>
        <taxon>Eukaryota</taxon>
        <taxon>Sar</taxon>
        <taxon>Stramenopiles</taxon>
        <taxon>Ochrophyta</taxon>
        <taxon>Bacillariophyta</taxon>
        <taxon>Coscinodiscophyceae</taxon>
        <taxon>Thalassiosirophycidae</taxon>
        <taxon>Stephanodiscales</taxon>
        <taxon>Stephanodiscaceae</taxon>
        <taxon>Stephanodiscus</taxon>
    </lineage>
</organism>
<dbReference type="Pfam" id="PF04258">
    <property type="entry name" value="Peptidase_A22B"/>
    <property type="match status" value="1"/>
</dbReference>
<comment type="subcellular location">
    <subcellularLocation>
        <location evidence="1">Endomembrane system</location>
        <topology evidence="1">Multi-pass membrane protein</topology>
    </subcellularLocation>
</comment>
<comment type="similarity">
    <text evidence="2">Belongs to the peptidase A22B family.</text>
</comment>
<dbReference type="GO" id="GO:0016787">
    <property type="term" value="F:hydrolase activity"/>
    <property type="evidence" value="ECO:0007669"/>
    <property type="project" value="UniProtKB-KW"/>
</dbReference>
<protein>
    <submittedName>
        <fullName evidence="9">Uncharacterized protein</fullName>
    </submittedName>
</protein>
<evidence type="ECO:0000256" key="8">
    <source>
        <dbReference type="SAM" id="Phobius"/>
    </source>
</evidence>
<dbReference type="GO" id="GO:0012505">
    <property type="term" value="C:endomembrane system"/>
    <property type="evidence" value="ECO:0007669"/>
    <property type="project" value="UniProtKB-SubCell"/>
</dbReference>
<dbReference type="PANTHER" id="PTHR12174">
    <property type="entry name" value="SIGNAL PEPTIDE PEPTIDASE"/>
    <property type="match status" value="1"/>
</dbReference>
<keyword evidence="5 8" id="KW-1133">Transmembrane helix</keyword>
<feature type="transmembrane region" description="Helical" evidence="8">
    <location>
        <begin position="730"/>
        <end position="747"/>
    </location>
</feature>
<dbReference type="PANTHER" id="PTHR12174:SF75">
    <property type="entry name" value="SIGNAL PEPTIDE PEPTIDASE-LIKE 2"/>
    <property type="match status" value="1"/>
</dbReference>
<evidence type="ECO:0000256" key="1">
    <source>
        <dbReference type="ARBA" id="ARBA00004127"/>
    </source>
</evidence>
<feature type="non-terminal residue" evidence="9">
    <location>
        <position position="1"/>
    </location>
</feature>
<feature type="transmembrane region" description="Helical" evidence="8">
    <location>
        <begin position="525"/>
        <end position="546"/>
    </location>
</feature>